<gene>
    <name evidence="1" type="ORF">E2C01_075453</name>
</gene>
<evidence type="ECO:0000313" key="2">
    <source>
        <dbReference type="Proteomes" id="UP000324222"/>
    </source>
</evidence>
<dbReference type="AlphaFoldDB" id="A0A5B7I8L4"/>
<evidence type="ECO:0000313" key="1">
    <source>
        <dbReference type="EMBL" id="MPC80860.1"/>
    </source>
</evidence>
<name>A0A5B7I8L4_PORTR</name>
<reference evidence="1 2" key="1">
    <citation type="submission" date="2019-05" db="EMBL/GenBank/DDBJ databases">
        <title>Another draft genome of Portunus trituberculatus and its Hox gene families provides insights of decapod evolution.</title>
        <authorList>
            <person name="Jeong J.-H."/>
            <person name="Song I."/>
            <person name="Kim S."/>
            <person name="Choi T."/>
            <person name="Kim D."/>
            <person name="Ryu S."/>
            <person name="Kim W."/>
        </authorList>
    </citation>
    <scope>NUCLEOTIDE SEQUENCE [LARGE SCALE GENOMIC DNA]</scope>
    <source>
        <tissue evidence="1">Muscle</tissue>
    </source>
</reference>
<accession>A0A5B7I8L4</accession>
<proteinExistence type="predicted"/>
<sequence length="50" mass="5446">MNHQLRALTSYQAAEVREGGRYRGTTDLISLTTPAMTPCMTACPSMPTKS</sequence>
<keyword evidence="2" id="KW-1185">Reference proteome</keyword>
<dbReference type="EMBL" id="VSRR010055223">
    <property type="protein sequence ID" value="MPC80860.1"/>
    <property type="molecule type" value="Genomic_DNA"/>
</dbReference>
<comment type="caution">
    <text evidence="1">The sequence shown here is derived from an EMBL/GenBank/DDBJ whole genome shotgun (WGS) entry which is preliminary data.</text>
</comment>
<dbReference type="Proteomes" id="UP000324222">
    <property type="component" value="Unassembled WGS sequence"/>
</dbReference>
<protein>
    <submittedName>
        <fullName evidence="1">Uncharacterized protein</fullName>
    </submittedName>
</protein>
<organism evidence="1 2">
    <name type="scientific">Portunus trituberculatus</name>
    <name type="common">Swimming crab</name>
    <name type="synonym">Neptunus trituberculatus</name>
    <dbReference type="NCBI Taxonomy" id="210409"/>
    <lineage>
        <taxon>Eukaryota</taxon>
        <taxon>Metazoa</taxon>
        <taxon>Ecdysozoa</taxon>
        <taxon>Arthropoda</taxon>
        <taxon>Crustacea</taxon>
        <taxon>Multicrustacea</taxon>
        <taxon>Malacostraca</taxon>
        <taxon>Eumalacostraca</taxon>
        <taxon>Eucarida</taxon>
        <taxon>Decapoda</taxon>
        <taxon>Pleocyemata</taxon>
        <taxon>Brachyura</taxon>
        <taxon>Eubrachyura</taxon>
        <taxon>Portunoidea</taxon>
        <taxon>Portunidae</taxon>
        <taxon>Portuninae</taxon>
        <taxon>Portunus</taxon>
    </lineage>
</organism>